<feature type="binding site" evidence="7">
    <location>
        <position position="192"/>
    </location>
    <ligand>
        <name>substrate</name>
    </ligand>
</feature>
<feature type="domain" description="tRNA-guanine(15) transglycosylase-like" evidence="8">
    <location>
        <begin position="16"/>
        <end position="370"/>
    </location>
</feature>
<feature type="binding site" evidence="7">
    <location>
        <begin position="95"/>
        <end position="99"/>
    </location>
    <ligand>
        <name>substrate</name>
    </ligand>
</feature>
<evidence type="ECO:0000259" key="8">
    <source>
        <dbReference type="Pfam" id="PF01702"/>
    </source>
</evidence>
<dbReference type="RefSeq" id="WP_034528067.1">
    <property type="nucleotide sequence ID" value="NZ_BBAZ01000016.1"/>
</dbReference>
<feature type="binding site" evidence="7">
    <location>
        <position position="307"/>
    </location>
    <ligand>
        <name>Zn(2+)</name>
        <dbReference type="ChEBI" id="CHEBI:29105"/>
    </ligand>
</feature>
<feature type="binding site" evidence="7">
    <location>
        <position position="219"/>
    </location>
    <ligand>
        <name>substrate</name>
    </ligand>
</feature>
<dbReference type="NCBIfam" id="TIGR00449">
    <property type="entry name" value="tgt_general"/>
    <property type="match status" value="1"/>
</dbReference>
<dbReference type="AlphaFoldDB" id="A0A081BJ22"/>
<accession>A0A081BJ22</accession>
<name>A0A081BJ22_9LACO</name>
<dbReference type="Gene3D" id="3.20.20.105">
    <property type="entry name" value="Queuine tRNA-ribosyltransferase-like"/>
    <property type="match status" value="1"/>
</dbReference>
<feature type="region of interest" description="RNA binding" evidence="7">
    <location>
        <begin position="250"/>
        <end position="256"/>
    </location>
</feature>
<dbReference type="InterPro" id="IPR004803">
    <property type="entry name" value="TGT"/>
</dbReference>
<evidence type="ECO:0000256" key="2">
    <source>
        <dbReference type="ARBA" id="ARBA00022679"/>
    </source>
</evidence>
<evidence type="ECO:0000256" key="6">
    <source>
        <dbReference type="ARBA" id="ARBA00050112"/>
    </source>
</evidence>
<dbReference type="OrthoDB" id="9805417at2"/>
<keyword evidence="7" id="KW-0479">Metal-binding</keyword>
<dbReference type="EC" id="2.4.2.29" evidence="7"/>
<evidence type="ECO:0000256" key="4">
    <source>
        <dbReference type="ARBA" id="ARBA00022785"/>
    </source>
</evidence>
<dbReference type="GO" id="GO:0046872">
    <property type="term" value="F:metal ion binding"/>
    <property type="evidence" value="ECO:0007669"/>
    <property type="project" value="UniProtKB-KW"/>
</dbReference>
<evidence type="ECO:0000256" key="1">
    <source>
        <dbReference type="ARBA" id="ARBA00022676"/>
    </source>
</evidence>
<dbReference type="PANTHER" id="PTHR46499">
    <property type="entry name" value="QUEUINE TRNA-RIBOSYLTRANSFERASE"/>
    <property type="match status" value="1"/>
</dbReference>
<gene>
    <name evidence="7" type="primary">tgt</name>
    <name evidence="9" type="ORF">LOSG293_170420</name>
</gene>
<feature type="binding site" evidence="7">
    <location>
        <position position="309"/>
    </location>
    <ligand>
        <name>Zn(2+)</name>
        <dbReference type="ChEBI" id="CHEBI:29105"/>
    </ligand>
</feature>
<comment type="pathway">
    <text evidence="7">tRNA modification; tRNA-queuosine biosynthesis.</text>
</comment>
<dbReference type="InterPro" id="IPR050076">
    <property type="entry name" value="ArchSynthase1/Queuine_TRR"/>
</dbReference>
<dbReference type="FunFam" id="3.20.20.105:FF:000001">
    <property type="entry name" value="Queuine tRNA-ribosyltransferase"/>
    <property type="match status" value="1"/>
</dbReference>
<dbReference type="GO" id="GO:0008616">
    <property type="term" value="P:tRNA queuosine(34) biosynthetic process"/>
    <property type="evidence" value="ECO:0007669"/>
    <property type="project" value="UniProtKB-UniRule"/>
</dbReference>
<feature type="binding site" evidence="7">
    <location>
        <position position="149"/>
    </location>
    <ligand>
        <name>substrate</name>
    </ligand>
</feature>
<comment type="function">
    <text evidence="7">Catalyzes the base-exchange of a guanine (G) residue with the queuine precursor 7-aminomethyl-7-deazaguanine (PreQ1) at position 34 (anticodon wobble position) in tRNAs with GU(N) anticodons (tRNA-Asp, -Asn, -His and -Tyr). Catalysis occurs through a double-displacement mechanism. The nucleophile active site attacks the C1' of nucleotide 34 to detach the guanine base from the RNA, forming a covalent enzyme-RNA intermediate. The proton acceptor active site deprotonates the incoming PreQ1, allowing a nucleophilic attack on the C1' of the ribose to form the product. After dissociation, two additional enzymatic reactions on the tRNA convert PreQ1 to queuine (Q), resulting in the hypermodified nucleoside queuosine (7-(((4,5-cis-dihydroxy-2-cyclopenten-1-yl)amino)methyl)-7-deazaguanosine).</text>
</comment>
<feature type="binding site" evidence="7">
    <location>
        <position position="312"/>
    </location>
    <ligand>
        <name>Zn(2+)</name>
        <dbReference type="ChEBI" id="CHEBI:29105"/>
    </ligand>
</feature>
<sequence length="380" mass="42963">MEPAIKYRLIKKDKHTGARLGELITPHGTFPTPMFMPVGTNATVKSMAPEELDEMGAGVILANTYHMWLQPGESLVKEAGGLHKFMNWDKGILTDSGGFQVFSLAENRKLTEEGVHFRNPANGDKMFLSPEKAIQIENDLGPDIMMSLDECPPYFETYDYIKNSVERTSRWAERGLRAHQNPETQGLFGIVQGAGFEDLRKQSVQDLTSLDFPGYSIGGLSVGEPKEEMNRVLEFTTPMLPEDKPRYLMGVGSADSLIDGVIRGVDMFDCVLPTRIARKGTLMTSHGRLVVKNAAYAHDFSPVDDNCNCYTCRNYTRAYLRHLFKADEIFGMRLASYHNLYFLLNLMKRVREAIMNDQLLELREEVFESYGYNLPNAKNF</sequence>
<keyword evidence="4 7" id="KW-0671">Queuosine biosynthesis</keyword>
<keyword evidence="10" id="KW-1185">Reference proteome</keyword>
<dbReference type="PANTHER" id="PTHR46499:SF1">
    <property type="entry name" value="QUEUINE TRNA-RIBOSYLTRANSFERASE"/>
    <property type="match status" value="1"/>
</dbReference>
<feature type="active site" description="Proton acceptor" evidence="7">
    <location>
        <position position="95"/>
    </location>
</feature>
<organism evidence="9 10">
    <name type="scientific">Secundilactobacillus oryzae JCM 18671</name>
    <dbReference type="NCBI Taxonomy" id="1291743"/>
    <lineage>
        <taxon>Bacteria</taxon>
        <taxon>Bacillati</taxon>
        <taxon>Bacillota</taxon>
        <taxon>Bacilli</taxon>
        <taxon>Lactobacillales</taxon>
        <taxon>Lactobacillaceae</taxon>
        <taxon>Secundilactobacillus</taxon>
    </lineage>
</organism>
<keyword evidence="2 7" id="KW-0808">Transferase</keyword>
<proteinExistence type="inferred from homology"/>
<comment type="catalytic activity">
    <reaction evidence="6 7">
        <text>7-aminomethyl-7-carbaguanine + guanosine(34) in tRNA = 7-aminomethyl-7-carbaguanosine(34) in tRNA + guanine</text>
        <dbReference type="Rhea" id="RHEA:24104"/>
        <dbReference type="Rhea" id="RHEA-COMP:10341"/>
        <dbReference type="Rhea" id="RHEA-COMP:10342"/>
        <dbReference type="ChEBI" id="CHEBI:16235"/>
        <dbReference type="ChEBI" id="CHEBI:58703"/>
        <dbReference type="ChEBI" id="CHEBI:74269"/>
        <dbReference type="ChEBI" id="CHEBI:82833"/>
        <dbReference type="EC" id="2.4.2.29"/>
    </reaction>
</comment>
<reference evidence="9" key="1">
    <citation type="journal article" date="2014" name="Genome Announc.">
        <title>Draft Genome Sequence of Lactobacillus oryzae Strain SG293T.</title>
        <authorList>
            <person name="Tanizawa Y."/>
            <person name="Fujisawa T."/>
            <person name="Mochizuki T."/>
            <person name="Kaminuma E."/>
            <person name="Nakamura Y."/>
            <person name="Tohno M."/>
        </authorList>
    </citation>
    <scope>NUCLEOTIDE SEQUENCE [LARGE SCALE GENOMIC DNA]</scope>
    <source>
        <strain evidence="9">SG293</strain>
    </source>
</reference>
<dbReference type="SUPFAM" id="SSF51713">
    <property type="entry name" value="tRNA-guanine transglycosylase"/>
    <property type="match status" value="1"/>
</dbReference>
<dbReference type="InterPro" id="IPR002616">
    <property type="entry name" value="tRNA_ribo_trans-like"/>
</dbReference>
<evidence type="ECO:0000313" key="10">
    <source>
        <dbReference type="Proteomes" id="UP000028700"/>
    </source>
</evidence>
<dbReference type="eggNOG" id="COG0343">
    <property type="taxonomic scope" value="Bacteria"/>
</dbReference>
<dbReference type="STRING" id="1291743.LOSG293_170420"/>
<dbReference type="UniPathway" id="UPA00392"/>
<comment type="caution">
    <text evidence="9">The sequence shown here is derived from an EMBL/GenBank/DDBJ whole genome shotgun (WGS) entry which is preliminary data.</text>
</comment>
<comment type="cofactor">
    <cofactor evidence="7">
        <name>Zn(2+)</name>
        <dbReference type="ChEBI" id="CHEBI:29105"/>
    </cofactor>
    <text evidence="7">Binds 1 zinc ion per subunit.</text>
</comment>
<keyword evidence="3 7" id="KW-0819">tRNA processing</keyword>
<evidence type="ECO:0000256" key="3">
    <source>
        <dbReference type="ARBA" id="ARBA00022694"/>
    </source>
</evidence>
<feature type="region of interest" description="RNA binding; important for wobble base 34 recognition" evidence="7">
    <location>
        <begin position="274"/>
        <end position="278"/>
    </location>
</feature>
<dbReference type="Proteomes" id="UP000028700">
    <property type="component" value="Unassembled WGS sequence"/>
</dbReference>
<dbReference type="HAMAP" id="MF_00168">
    <property type="entry name" value="Q_tRNA_Tgt"/>
    <property type="match status" value="1"/>
</dbReference>
<evidence type="ECO:0000256" key="5">
    <source>
        <dbReference type="ARBA" id="ARBA00022833"/>
    </source>
</evidence>
<evidence type="ECO:0000313" key="9">
    <source>
        <dbReference type="EMBL" id="GAK48040.1"/>
    </source>
</evidence>
<comment type="similarity">
    <text evidence="7">Belongs to the queuine tRNA-ribosyltransferase family.</text>
</comment>
<feature type="active site" description="Nucleophile" evidence="7">
    <location>
        <position position="269"/>
    </location>
</feature>
<feature type="binding site" evidence="7">
    <location>
        <position position="338"/>
    </location>
    <ligand>
        <name>Zn(2+)</name>
        <dbReference type="ChEBI" id="CHEBI:29105"/>
    </ligand>
</feature>
<dbReference type="GO" id="GO:0008479">
    <property type="term" value="F:tRNA-guanosine(34) queuine transglycosylase activity"/>
    <property type="evidence" value="ECO:0007669"/>
    <property type="project" value="UniProtKB-UniRule"/>
</dbReference>
<dbReference type="GO" id="GO:0005829">
    <property type="term" value="C:cytosol"/>
    <property type="evidence" value="ECO:0007669"/>
    <property type="project" value="TreeGrafter"/>
</dbReference>
<dbReference type="Pfam" id="PF01702">
    <property type="entry name" value="TGT"/>
    <property type="match status" value="1"/>
</dbReference>
<comment type="subunit">
    <text evidence="7">Homodimer. Within each dimer, one monomer is responsible for RNA recognition and catalysis, while the other monomer binds to the replacement base PreQ1.</text>
</comment>
<dbReference type="EMBL" id="BBJM01000017">
    <property type="protein sequence ID" value="GAK48040.1"/>
    <property type="molecule type" value="Genomic_DNA"/>
</dbReference>
<evidence type="ECO:0000256" key="7">
    <source>
        <dbReference type="HAMAP-Rule" id="MF_00168"/>
    </source>
</evidence>
<dbReference type="InterPro" id="IPR036511">
    <property type="entry name" value="TGT-like_sf"/>
</dbReference>
<keyword evidence="5 7" id="KW-0862">Zinc</keyword>
<dbReference type="NCBIfam" id="TIGR00430">
    <property type="entry name" value="Q_tRNA_tgt"/>
    <property type="match status" value="1"/>
</dbReference>
<keyword evidence="1 7" id="KW-0328">Glycosyltransferase</keyword>
<protein>
    <recommendedName>
        <fullName evidence="7">Queuine tRNA-ribosyltransferase</fullName>
        <ecNumber evidence="7">2.4.2.29</ecNumber>
    </recommendedName>
    <alternativeName>
        <fullName evidence="7">Guanine insertion enzyme</fullName>
    </alternativeName>
    <alternativeName>
        <fullName evidence="7">tRNA-guanine transglycosylase</fullName>
    </alternativeName>
</protein>